<evidence type="ECO:0000256" key="6">
    <source>
        <dbReference type="ARBA" id="ARBA00022840"/>
    </source>
</evidence>
<dbReference type="EMBL" id="QGGY01000019">
    <property type="protein sequence ID" value="PWJ72308.1"/>
    <property type="molecule type" value="Genomic_DNA"/>
</dbReference>
<dbReference type="SUPFAM" id="SSF140931">
    <property type="entry name" value="Fic-like"/>
    <property type="match status" value="1"/>
</dbReference>
<organism evidence="10 11">
    <name type="scientific">Murimonas intestini</name>
    <dbReference type="NCBI Taxonomy" id="1337051"/>
    <lineage>
        <taxon>Bacteria</taxon>
        <taxon>Bacillati</taxon>
        <taxon>Bacillota</taxon>
        <taxon>Clostridia</taxon>
        <taxon>Lachnospirales</taxon>
        <taxon>Lachnospiraceae</taxon>
        <taxon>Murimonas</taxon>
    </lineage>
</organism>
<comment type="subcellular location">
    <subcellularLocation>
        <location evidence="1">Membrane</location>
        <topology evidence="1">Single-pass membrane protein</topology>
    </subcellularLocation>
</comment>
<dbReference type="InterPro" id="IPR040198">
    <property type="entry name" value="Fido_containing"/>
</dbReference>
<keyword evidence="7" id="KW-1133">Transmembrane helix</keyword>
<dbReference type="PROSITE" id="PS51459">
    <property type="entry name" value="FIDO"/>
    <property type="match status" value="1"/>
</dbReference>
<keyword evidence="2" id="KW-0812">Transmembrane</keyword>
<dbReference type="Pfam" id="PF02661">
    <property type="entry name" value="Fic"/>
    <property type="match status" value="1"/>
</dbReference>
<evidence type="ECO:0000256" key="4">
    <source>
        <dbReference type="ARBA" id="ARBA00022741"/>
    </source>
</evidence>
<dbReference type="PANTHER" id="PTHR13504">
    <property type="entry name" value="FIDO DOMAIN-CONTAINING PROTEIN DDB_G0283145"/>
    <property type="match status" value="1"/>
</dbReference>
<evidence type="ECO:0000256" key="1">
    <source>
        <dbReference type="ARBA" id="ARBA00004167"/>
    </source>
</evidence>
<dbReference type="PANTHER" id="PTHR13504:SF34">
    <property type="entry name" value="PROTEIN ADENYLYLTRANSFERASE FICD"/>
    <property type="match status" value="1"/>
</dbReference>
<evidence type="ECO:0000259" key="9">
    <source>
        <dbReference type="PROSITE" id="PS51459"/>
    </source>
</evidence>
<keyword evidence="8" id="KW-0472">Membrane</keyword>
<name>A0AB73SY43_9FIRM</name>
<sequence length="253" mass="28467">MAHLQELLNKTDFYKDIIASASDDKKAAHDLNDYFRSEIIFNSNSLDGSSITLSETRSILEGNTSKDRKTPLSDVSFYAVTGFSQAYEYMLELSKQDDLTITDEIVRKMHLLFYQNTNPVLAGNYRTKMIPASTCGHCSPEPDDLPRLMSHLGDQILSSQTTLHPVELAAMAHKRLVDICPFDTGNLQIAMLLMNLILIRSGYCTVIIPASRRDDYQNALSASRKSIDMNPFSILIAECTIESCMEYCRLLDM</sequence>
<comment type="caution">
    <text evidence="10">The sequence shown here is derived from an EMBL/GenBank/DDBJ whole genome shotgun (WGS) entry which is preliminary data.</text>
</comment>
<dbReference type="RefSeq" id="WP_109748507.1">
    <property type="nucleotide sequence ID" value="NZ_JANKBI010000020.1"/>
</dbReference>
<dbReference type="GO" id="GO:0016020">
    <property type="term" value="C:membrane"/>
    <property type="evidence" value="ECO:0007669"/>
    <property type="project" value="UniProtKB-SubCell"/>
</dbReference>
<gene>
    <name evidence="10" type="ORF">C7383_11912</name>
</gene>
<dbReference type="Gene3D" id="1.10.3290.10">
    <property type="entry name" value="Fido-like domain"/>
    <property type="match status" value="1"/>
</dbReference>
<dbReference type="Proteomes" id="UP000245412">
    <property type="component" value="Unassembled WGS sequence"/>
</dbReference>
<dbReference type="GO" id="GO:0005524">
    <property type="term" value="F:ATP binding"/>
    <property type="evidence" value="ECO:0007669"/>
    <property type="project" value="UniProtKB-KW"/>
</dbReference>
<dbReference type="InterPro" id="IPR036597">
    <property type="entry name" value="Fido-like_dom_sf"/>
</dbReference>
<accession>A0AB73SY43</accession>
<keyword evidence="11" id="KW-1185">Reference proteome</keyword>
<feature type="domain" description="Fido" evidence="9">
    <location>
        <begin position="101"/>
        <end position="238"/>
    </location>
</feature>
<evidence type="ECO:0000256" key="8">
    <source>
        <dbReference type="ARBA" id="ARBA00023136"/>
    </source>
</evidence>
<dbReference type="InterPro" id="IPR003812">
    <property type="entry name" value="Fido"/>
</dbReference>
<reference evidence="10 11" key="1">
    <citation type="submission" date="2018-05" db="EMBL/GenBank/DDBJ databases">
        <authorList>
            <person name="Goeker M."/>
            <person name="Huntemann M."/>
            <person name="Clum A."/>
            <person name="Pillay M."/>
            <person name="Palaniappan K."/>
            <person name="Varghese N."/>
            <person name="Mikhailova N."/>
            <person name="Stamatis D."/>
            <person name="Reddy T."/>
            <person name="Daum C."/>
            <person name="Shapiro N."/>
            <person name="Ivanova N."/>
            <person name="Kyrpides N."/>
            <person name="Woyke T."/>
        </authorList>
    </citation>
    <scope>NUCLEOTIDE SEQUENCE [LARGE SCALE GENOMIC DNA]</scope>
    <source>
        <strain evidence="10 11">DSM 26524</strain>
    </source>
</reference>
<proteinExistence type="predicted"/>
<evidence type="ECO:0000313" key="10">
    <source>
        <dbReference type="EMBL" id="PWJ72308.1"/>
    </source>
</evidence>
<evidence type="ECO:0000256" key="7">
    <source>
        <dbReference type="ARBA" id="ARBA00022989"/>
    </source>
</evidence>
<keyword evidence="5" id="KW-0802">TPR repeat</keyword>
<evidence type="ECO:0000313" key="11">
    <source>
        <dbReference type="Proteomes" id="UP000245412"/>
    </source>
</evidence>
<protein>
    <submittedName>
        <fullName evidence="10">Fic/DOC family protein</fullName>
    </submittedName>
</protein>
<keyword evidence="6" id="KW-0067">ATP-binding</keyword>
<evidence type="ECO:0000256" key="2">
    <source>
        <dbReference type="ARBA" id="ARBA00022692"/>
    </source>
</evidence>
<evidence type="ECO:0000256" key="5">
    <source>
        <dbReference type="ARBA" id="ARBA00022803"/>
    </source>
</evidence>
<dbReference type="AlphaFoldDB" id="A0AB73SY43"/>
<keyword evidence="4" id="KW-0547">Nucleotide-binding</keyword>
<keyword evidence="3" id="KW-0677">Repeat</keyword>
<evidence type="ECO:0000256" key="3">
    <source>
        <dbReference type="ARBA" id="ARBA00022737"/>
    </source>
</evidence>